<dbReference type="eggNOG" id="ENOG5030EVG">
    <property type="taxonomic scope" value="Bacteria"/>
</dbReference>
<accession>U5BXI3</accession>
<sequence>MNFNILTKIKMNTTMKMINKGFLAMVLLSFVFLYSSCTSEDPEEENEEELITDVTLKFTEVNPAGEAIGTPFNVKAIDNQGLGLGTTPTIETITLIKGKRYMLEIELFNSIENEDITKEIKEEADEHQFYFLGTAFVGSAPLTYTYADEGSELVGLKGFVAVAQNPGFNNATFRLVLRHDLNKSFPGANNPSFENFIQAGGETDLDIVFPLVLN</sequence>
<dbReference type="Proteomes" id="UP000016843">
    <property type="component" value="Unassembled WGS sequence"/>
</dbReference>
<dbReference type="EMBL" id="AWXR01000024">
    <property type="protein sequence ID" value="ERM82588.1"/>
    <property type="molecule type" value="Genomic_DNA"/>
</dbReference>
<dbReference type="AlphaFoldDB" id="U5BXI3"/>
<organism evidence="1 2">
    <name type="scientific">Rhodonellum psychrophilum GCM71 = DSM 17998</name>
    <dbReference type="NCBI Taxonomy" id="1123057"/>
    <lineage>
        <taxon>Bacteria</taxon>
        <taxon>Pseudomonadati</taxon>
        <taxon>Bacteroidota</taxon>
        <taxon>Cytophagia</taxon>
        <taxon>Cytophagales</taxon>
        <taxon>Cytophagaceae</taxon>
        <taxon>Rhodonellum</taxon>
    </lineage>
</organism>
<evidence type="ECO:0000313" key="1">
    <source>
        <dbReference type="EMBL" id="ERM82588.1"/>
    </source>
</evidence>
<dbReference type="PATRIC" id="fig|1123057.7.peg.2489"/>
<gene>
    <name evidence="1" type="ORF">P872_04555</name>
</gene>
<protein>
    <submittedName>
        <fullName evidence="1">Uncharacterized protein</fullName>
    </submittedName>
</protein>
<evidence type="ECO:0000313" key="2">
    <source>
        <dbReference type="Proteomes" id="UP000016843"/>
    </source>
</evidence>
<proteinExistence type="predicted"/>
<comment type="caution">
    <text evidence="1">The sequence shown here is derived from an EMBL/GenBank/DDBJ whole genome shotgun (WGS) entry which is preliminary data.</text>
</comment>
<keyword evidence="2" id="KW-1185">Reference proteome</keyword>
<reference evidence="1 2" key="1">
    <citation type="journal article" date="2013" name="Genome Announc.">
        <title>Draft Genome Sequence of the Psychrophilic and Alkaliphilic Rhodonellum psychrophilum Strain GCM71T.</title>
        <authorList>
            <person name="Hauptmann A.L."/>
            <person name="Glaring M.A."/>
            <person name="Hallin P.F."/>
            <person name="Prieme A."/>
            <person name="Stougaard P."/>
        </authorList>
    </citation>
    <scope>NUCLEOTIDE SEQUENCE [LARGE SCALE GENOMIC DNA]</scope>
    <source>
        <strain evidence="1 2">GCM71</strain>
    </source>
</reference>
<name>U5BXI3_9BACT</name>